<feature type="DNA-binding region" description="HMG box" evidence="8">
    <location>
        <begin position="210"/>
        <end position="249"/>
    </location>
</feature>
<keyword evidence="14" id="KW-1185">Reference proteome</keyword>
<evidence type="ECO:0000256" key="7">
    <source>
        <dbReference type="ARBA" id="ARBA00023242"/>
    </source>
</evidence>
<evidence type="ECO:0000256" key="11">
    <source>
        <dbReference type="SAM" id="Phobius"/>
    </source>
</evidence>
<feature type="DNA-binding region" description="HMG box" evidence="8">
    <location>
        <begin position="142"/>
        <end position="210"/>
    </location>
</feature>
<dbReference type="STRING" id="37546.A0A1B0ETS0"/>
<evidence type="ECO:0000256" key="10">
    <source>
        <dbReference type="SAM" id="MobiDB-lite"/>
    </source>
</evidence>
<evidence type="ECO:0000256" key="6">
    <source>
        <dbReference type="ARBA" id="ARBA00023136"/>
    </source>
</evidence>
<dbReference type="PANTHER" id="PTHR46040:SF3">
    <property type="entry name" value="HIGH MOBILITY GROUP PROTEIN 2"/>
    <property type="match status" value="1"/>
</dbReference>
<dbReference type="InterPro" id="IPR009071">
    <property type="entry name" value="HMG_box_dom"/>
</dbReference>
<dbReference type="SMART" id="SM00398">
    <property type="entry name" value="HMG"/>
    <property type="match status" value="4"/>
</dbReference>
<evidence type="ECO:0000256" key="5">
    <source>
        <dbReference type="ARBA" id="ARBA00023125"/>
    </source>
</evidence>
<evidence type="ECO:0000256" key="8">
    <source>
        <dbReference type="PROSITE-ProRule" id="PRU00267"/>
    </source>
</evidence>
<evidence type="ECO:0000256" key="9">
    <source>
        <dbReference type="RuleBase" id="RU362091"/>
    </source>
</evidence>
<dbReference type="Gene3D" id="1.20.1730.10">
    <property type="entry name" value="Sodium/glucose cotransporter"/>
    <property type="match status" value="1"/>
</dbReference>
<evidence type="ECO:0000256" key="4">
    <source>
        <dbReference type="ARBA" id="ARBA00022989"/>
    </source>
</evidence>
<evidence type="ECO:0000256" key="2">
    <source>
        <dbReference type="ARBA" id="ARBA00006434"/>
    </source>
</evidence>
<feature type="domain" description="HMG box" evidence="12">
    <location>
        <begin position="454"/>
        <end position="522"/>
    </location>
</feature>
<accession>A0A1B0ETS0</accession>
<dbReference type="Proteomes" id="UP000092444">
    <property type="component" value="Unassembled WGS sequence"/>
</dbReference>
<dbReference type="InterPro" id="IPR036910">
    <property type="entry name" value="HMG_box_dom_sf"/>
</dbReference>
<dbReference type="PROSITE" id="PS50283">
    <property type="entry name" value="NA_SOLUT_SYMP_3"/>
    <property type="match status" value="1"/>
</dbReference>
<comment type="subcellular location">
    <subcellularLocation>
        <location evidence="1">Membrane</location>
        <topology evidence="1">Multi-pass membrane protein</topology>
    </subcellularLocation>
</comment>
<keyword evidence="7 8" id="KW-0539">Nucleus</keyword>
<dbReference type="GO" id="GO:0003677">
    <property type="term" value="F:DNA binding"/>
    <property type="evidence" value="ECO:0007669"/>
    <property type="project" value="UniProtKB-UniRule"/>
</dbReference>
<evidence type="ECO:0000313" key="13">
    <source>
        <dbReference type="EnsemblMetazoa" id="GMOY007460-PA"/>
    </source>
</evidence>
<dbReference type="InterPro" id="IPR001734">
    <property type="entry name" value="Na/solute_symporter"/>
</dbReference>
<dbReference type="PROSITE" id="PS50118">
    <property type="entry name" value="HMG_BOX_2"/>
    <property type="match status" value="5"/>
</dbReference>
<keyword evidence="3 11" id="KW-0812">Transmembrane</keyword>
<feature type="compositionally biased region" description="Basic and acidic residues" evidence="10">
    <location>
        <begin position="7"/>
        <end position="21"/>
    </location>
</feature>
<proteinExistence type="inferred from homology"/>
<feature type="region of interest" description="Disordered" evidence="10">
    <location>
        <begin position="1"/>
        <end position="26"/>
    </location>
</feature>
<evidence type="ECO:0000256" key="3">
    <source>
        <dbReference type="ARBA" id="ARBA00022692"/>
    </source>
</evidence>
<feature type="DNA-binding region" description="HMG box" evidence="8">
    <location>
        <begin position="454"/>
        <end position="522"/>
    </location>
</feature>
<feature type="domain" description="HMG box" evidence="12">
    <location>
        <begin position="272"/>
        <end position="340"/>
    </location>
</feature>
<feature type="transmembrane region" description="Helical" evidence="11">
    <location>
        <begin position="587"/>
        <end position="612"/>
    </location>
</feature>
<feature type="DNA-binding region" description="HMG box" evidence="8">
    <location>
        <begin position="363"/>
        <end position="431"/>
    </location>
</feature>
<dbReference type="Pfam" id="PF00474">
    <property type="entry name" value="SSF"/>
    <property type="match status" value="1"/>
</dbReference>
<dbReference type="Gene3D" id="1.10.30.10">
    <property type="entry name" value="High mobility group box domain"/>
    <property type="match status" value="5"/>
</dbReference>
<evidence type="ECO:0000256" key="1">
    <source>
        <dbReference type="ARBA" id="ARBA00004141"/>
    </source>
</evidence>
<feature type="transmembrane region" description="Helical" evidence="11">
    <location>
        <begin position="661"/>
        <end position="682"/>
    </location>
</feature>
<dbReference type="VEuPathDB" id="VectorBase:GMOY007460"/>
<dbReference type="GO" id="GO:0016020">
    <property type="term" value="C:membrane"/>
    <property type="evidence" value="ECO:0007669"/>
    <property type="project" value="UniProtKB-SubCell"/>
</dbReference>
<keyword evidence="4 11" id="KW-1133">Transmembrane helix</keyword>
<dbReference type="GO" id="GO:0022857">
    <property type="term" value="F:transmembrane transporter activity"/>
    <property type="evidence" value="ECO:0007669"/>
    <property type="project" value="InterPro"/>
</dbReference>
<feature type="domain" description="HMG box" evidence="12">
    <location>
        <begin position="363"/>
        <end position="431"/>
    </location>
</feature>
<reference evidence="13" key="1">
    <citation type="submission" date="2020-05" db="UniProtKB">
        <authorList>
            <consortium name="EnsemblMetazoa"/>
        </authorList>
    </citation>
    <scope>IDENTIFICATION</scope>
    <source>
        <strain evidence="13">Yale</strain>
    </source>
</reference>
<dbReference type="EnsemblMetazoa" id="GMOY007460-RA">
    <property type="protein sequence ID" value="GMOY007460-PA"/>
    <property type="gene ID" value="GMOY007460"/>
</dbReference>
<dbReference type="Pfam" id="PF00505">
    <property type="entry name" value="HMG_box"/>
    <property type="match status" value="4"/>
</dbReference>
<dbReference type="SUPFAM" id="SSF47095">
    <property type="entry name" value="HMG-box"/>
    <property type="match status" value="5"/>
</dbReference>
<feature type="transmembrane region" description="Helical" evidence="11">
    <location>
        <begin position="694"/>
        <end position="717"/>
    </location>
</feature>
<name>A0A1B0ETS0_GLOMM</name>
<evidence type="ECO:0000259" key="12">
    <source>
        <dbReference type="PROSITE" id="PS50118"/>
    </source>
</evidence>
<dbReference type="InterPro" id="IPR038377">
    <property type="entry name" value="Na/Glc_symporter_sf"/>
</dbReference>
<dbReference type="GO" id="GO:0010468">
    <property type="term" value="P:regulation of gene expression"/>
    <property type="evidence" value="ECO:0007669"/>
    <property type="project" value="TreeGrafter"/>
</dbReference>
<feature type="domain" description="HMG box" evidence="12">
    <location>
        <begin position="210"/>
        <end position="249"/>
    </location>
</feature>
<feature type="domain" description="HMG box" evidence="12">
    <location>
        <begin position="142"/>
        <end position="210"/>
    </location>
</feature>
<keyword evidence="5 8" id="KW-0238">DNA-binding</keyword>
<sequence>MRHIKVQKSEKRRLSQQEKHSLPSATLEKPQSNIALKATIIEEVEEEGDKYNLAKLIMDLDDGKALSIQAQKATKTEMMVCDQMFKNGLMLHGQEGCMSAPESISKTANVQKRRGVGFTGQPRNELESYSLKRRKINVPGALKMPLTGYVRYMNERRDSLRREHPNKTAIEHTKIIGQEWQAMPAHLKAPYMRAAELDKEREHPNKTAIEHTKIIGQEWQAMPAHLKAPYMNAAELDRQRYLKELHAFLESHPDEPARYHLKRRKTNAARALKMPLTGYVRYMNERRDSLRRDYPNKTAIEHTKIIGQEWQAMPAHLKAPYMRAAELDKERYLKELHAFLESHPDEPARYRLKGHKMNVAGAHKMPLTGYVRYMNERRDSLRREYPNKTAIEHTKIIGQEWQAMSADHKAPYMKAAEIDRQRYFKEMSTFLKSSPDEPEPYRLKRPKTNGAGALKMPLNGYVRYMNERRESLRKEYPNKTAIEHTKIIGEEWRTMSADRKAPYMKAAELDRQRYLKELSFLKSRPDVLVSELAQNKSRNPVDGCFFSNITNNIASTTTKLLTNQEIPCQNMDTMCVYMCQYPGLCGLFAPGIFSASLSAVSSAVSSLVAVTVEDYIELIYKMWFKRPMTETNTTLPSKFMAFIYGIVCVALAFGAGSLGGALQASLIIFGVVGGPLLAIFTLGMFTAKANQRGVLLGLIIGLFFSFKIGFRIVMTIVI</sequence>
<dbReference type="GO" id="GO:0005634">
    <property type="term" value="C:nucleus"/>
    <property type="evidence" value="ECO:0007669"/>
    <property type="project" value="UniProtKB-UniRule"/>
</dbReference>
<evidence type="ECO:0000313" key="14">
    <source>
        <dbReference type="Proteomes" id="UP000092444"/>
    </source>
</evidence>
<dbReference type="PANTHER" id="PTHR46040">
    <property type="entry name" value="HIGH MOBILITY GROUP PROTEIN 2"/>
    <property type="match status" value="1"/>
</dbReference>
<keyword evidence="6 11" id="KW-0472">Membrane</keyword>
<feature type="DNA-binding region" description="HMG box" evidence="8">
    <location>
        <begin position="272"/>
        <end position="340"/>
    </location>
</feature>
<dbReference type="EMBL" id="CCAG010023720">
    <property type="status" value="NOT_ANNOTATED_CDS"/>
    <property type="molecule type" value="Genomic_DNA"/>
</dbReference>
<dbReference type="AlphaFoldDB" id="A0A1B0ETS0"/>
<comment type="similarity">
    <text evidence="2 9">Belongs to the sodium:solute symporter (SSF) (TC 2.A.21) family.</text>
</comment>
<organism evidence="13 14">
    <name type="scientific">Glossina morsitans morsitans</name>
    <name type="common">Savannah tsetse fly</name>
    <dbReference type="NCBI Taxonomy" id="37546"/>
    <lineage>
        <taxon>Eukaryota</taxon>
        <taxon>Metazoa</taxon>
        <taxon>Ecdysozoa</taxon>
        <taxon>Arthropoda</taxon>
        <taxon>Hexapoda</taxon>
        <taxon>Insecta</taxon>
        <taxon>Pterygota</taxon>
        <taxon>Neoptera</taxon>
        <taxon>Endopterygota</taxon>
        <taxon>Diptera</taxon>
        <taxon>Brachycera</taxon>
        <taxon>Muscomorpha</taxon>
        <taxon>Hippoboscoidea</taxon>
        <taxon>Glossinidae</taxon>
        <taxon>Glossina</taxon>
    </lineage>
</organism>
<feature type="transmembrane region" description="Helical" evidence="11">
    <location>
        <begin position="633"/>
        <end position="655"/>
    </location>
</feature>
<dbReference type="CDD" id="cd21980">
    <property type="entry name" value="HMG-box_HMG20"/>
    <property type="match status" value="3"/>
</dbReference>
<protein>
    <recommendedName>
        <fullName evidence="12">HMG box domain-containing protein</fullName>
    </recommendedName>
</protein>
<dbReference type="InterPro" id="IPR051965">
    <property type="entry name" value="ChromReg_NeuronalGeneExpr"/>
</dbReference>